<feature type="compositionally biased region" description="Basic and acidic residues" evidence="1">
    <location>
        <begin position="1190"/>
        <end position="1202"/>
    </location>
</feature>
<feature type="region of interest" description="Disordered" evidence="1">
    <location>
        <begin position="1135"/>
        <end position="1237"/>
    </location>
</feature>
<evidence type="ECO:0000313" key="3">
    <source>
        <dbReference type="EMBL" id="PGH31796.1"/>
    </source>
</evidence>
<feature type="region of interest" description="Disordered" evidence="1">
    <location>
        <begin position="882"/>
        <end position="901"/>
    </location>
</feature>
<dbReference type="InterPro" id="IPR001357">
    <property type="entry name" value="BRCT_dom"/>
</dbReference>
<evidence type="ECO:0000259" key="2">
    <source>
        <dbReference type="PROSITE" id="PS50172"/>
    </source>
</evidence>
<feature type="region of interest" description="Disordered" evidence="1">
    <location>
        <begin position="916"/>
        <end position="1017"/>
    </location>
</feature>
<dbReference type="InterPro" id="IPR036420">
    <property type="entry name" value="BRCT_dom_sf"/>
</dbReference>
<feature type="compositionally biased region" description="Basic and acidic residues" evidence="1">
    <location>
        <begin position="301"/>
        <end position="319"/>
    </location>
</feature>
<dbReference type="SUPFAM" id="SSF52113">
    <property type="entry name" value="BRCT domain"/>
    <property type="match status" value="1"/>
</dbReference>
<feature type="region of interest" description="Disordered" evidence="1">
    <location>
        <begin position="479"/>
        <end position="504"/>
    </location>
</feature>
<feature type="compositionally biased region" description="Low complexity" evidence="1">
    <location>
        <begin position="1159"/>
        <end position="1169"/>
    </location>
</feature>
<feature type="compositionally biased region" description="Polar residues" evidence="1">
    <location>
        <begin position="188"/>
        <end position="205"/>
    </location>
</feature>
<evidence type="ECO:0000313" key="4">
    <source>
        <dbReference type="Proteomes" id="UP000226031"/>
    </source>
</evidence>
<proteinExistence type="predicted"/>
<feature type="compositionally biased region" description="Basic and acidic residues" evidence="1">
    <location>
        <begin position="157"/>
        <end position="167"/>
    </location>
</feature>
<dbReference type="EMBL" id="PDND01000114">
    <property type="protein sequence ID" value="PGH31796.1"/>
    <property type="molecule type" value="Genomic_DNA"/>
</dbReference>
<feature type="compositionally biased region" description="Basic and acidic residues" evidence="1">
    <location>
        <begin position="359"/>
        <end position="375"/>
    </location>
</feature>
<name>A0A2B7ZCV1_9EURO</name>
<dbReference type="GO" id="GO:0000278">
    <property type="term" value="P:mitotic cell cycle"/>
    <property type="evidence" value="ECO:0007669"/>
    <property type="project" value="TreeGrafter"/>
</dbReference>
<feature type="region of interest" description="Disordered" evidence="1">
    <location>
        <begin position="1"/>
        <end position="394"/>
    </location>
</feature>
<dbReference type="Proteomes" id="UP000226031">
    <property type="component" value="Unassembled WGS sequence"/>
</dbReference>
<feature type="compositionally biased region" description="Low complexity" evidence="1">
    <location>
        <begin position="234"/>
        <end position="250"/>
    </location>
</feature>
<feature type="compositionally biased region" description="Low complexity" evidence="1">
    <location>
        <begin position="937"/>
        <end position="946"/>
    </location>
</feature>
<dbReference type="STRING" id="73230.A0A2B7ZCV1"/>
<protein>
    <recommendedName>
        <fullName evidence="2">BRCT domain-containing protein</fullName>
    </recommendedName>
</protein>
<comment type="caution">
    <text evidence="3">The sequence shown here is derived from an EMBL/GenBank/DDBJ whole genome shotgun (WGS) entry which is preliminary data.</text>
</comment>
<keyword evidence="4" id="KW-1185">Reference proteome</keyword>
<dbReference type="PROSITE" id="PS50172">
    <property type="entry name" value="BRCT"/>
    <property type="match status" value="1"/>
</dbReference>
<feature type="compositionally biased region" description="Polar residues" evidence="1">
    <location>
        <begin position="1205"/>
        <end position="1224"/>
    </location>
</feature>
<reference evidence="3 4" key="1">
    <citation type="submission" date="2017-10" db="EMBL/GenBank/DDBJ databases">
        <title>Comparative genomics in systemic dimorphic fungi from Ajellomycetaceae.</title>
        <authorList>
            <person name="Munoz J.F."/>
            <person name="Mcewen J.G."/>
            <person name="Clay O.K."/>
            <person name="Cuomo C.A."/>
        </authorList>
    </citation>
    <scope>NUCLEOTIDE SEQUENCE [LARGE SCALE GENOMIC DNA]</scope>
    <source>
        <strain evidence="3 4">UAMH4076</strain>
    </source>
</reference>
<evidence type="ECO:0000256" key="1">
    <source>
        <dbReference type="SAM" id="MobiDB-lite"/>
    </source>
</evidence>
<dbReference type="Gene3D" id="3.40.50.10190">
    <property type="entry name" value="BRCT domain"/>
    <property type="match status" value="1"/>
</dbReference>
<gene>
    <name evidence="3" type="ORF">GX50_05400</name>
</gene>
<dbReference type="CDD" id="cd17716">
    <property type="entry name" value="BRCT_microcephalin_rpt1"/>
    <property type="match status" value="1"/>
</dbReference>
<dbReference type="InterPro" id="IPR022047">
    <property type="entry name" value="Microcephalin-like"/>
</dbReference>
<feature type="compositionally biased region" description="Basic residues" evidence="1">
    <location>
        <begin position="282"/>
        <end position="294"/>
    </location>
</feature>
<feature type="region of interest" description="Disordered" evidence="1">
    <location>
        <begin position="411"/>
        <end position="449"/>
    </location>
</feature>
<dbReference type="PANTHER" id="PTHR14625:SF3">
    <property type="entry name" value="MICROCEPHALIN"/>
    <property type="match status" value="1"/>
</dbReference>
<feature type="compositionally biased region" description="Polar residues" evidence="1">
    <location>
        <begin position="1"/>
        <end position="12"/>
    </location>
</feature>
<feature type="compositionally biased region" description="Low complexity" evidence="1">
    <location>
        <begin position="132"/>
        <end position="145"/>
    </location>
</feature>
<accession>A0A2B7ZCV1</accession>
<feature type="domain" description="BRCT" evidence="2">
    <location>
        <begin position="1015"/>
        <end position="1127"/>
    </location>
</feature>
<dbReference type="VEuPathDB" id="FungiDB:EMCG_07892"/>
<dbReference type="PANTHER" id="PTHR14625">
    <property type="entry name" value="MICROCEPHALIN"/>
    <property type="match status" value="1"/>
</dbReference>
<organism evidence="3 4">
    <name type="scientific">[Emmonsia] crescens</name>
    <dbReference type="NCBI Taxonomy" id="73230"/>
    <lineage>
        <taxon>Eukaryota</taxon>
        <taxon>Fungi</taxon>
        <taxon>Dikarya</taxon>
        <taxon>Ascomycota</taxon>
        <taxon>Pezizomycotina</taxon>
        <taxon>Eurotiomycetes</taxon>
        <taxon>Eurotiomycetidae</taxon>
        <taxon>Onygenales</taxon>
        <taxon>Ajellomycetaceae</taxon>
        <taxon>Emergomyces</taxon>
    </lineage>
</organism>
<sequence length="1326" mass="143879">MAPRTATLSTPGSSPPKRMTRARAARNTEASDGLATALHKETKAADKTTATTKGRPRIKTADIPAGPKPAVRRKPPNATSNTDGVEPRKQPVKRGRKKIQEEAQDTSTIDGDSSDDEMDIVTVKAKPKVAPSVRKTASVSKASAARTRKAAPVFKGKGHDESENVEGHDDDDELAQPELPKQRPGKPKTTSTARKGKTGATQSSEKAPVGRPRKATTVAADDGNKGTSKTIHISAASLTASSAASRARTTIPRKKVTFLDMATDSDKENQPIPASTATELKHKIKIGIKGKPVRKSAPTSGERKSTSDTKEEIKKEPLSPKKATQVARSGSSASSADDAGDDDSSSPRPRVPRYNGSPTKRDQRGPFDSPVKKIDFVSPVKKSSQAPSLPQAARDEQPLFYHSVQGAISADSIMLSSPARKLPPSPYKESMRDSPRRAPLQPAALLSCSEAADKREYSPLKISPRKGNLGASFSQSLFKSAATPSKGKPTLLQSPAKRPPSPIKTLESRTIGRETPSRGAISALQSEETLAYHVKPSIALGEQQESATNLFDQNVKEELNTDDVFTDYTLDFDMSVLEVGHSSGEHSDDAYHPVMEEASDETPMKAPALELDDPFVVTEIMSTSSSPVNGYEILNPDASVSSLKSYKRIPPAAPSPPVCAAKSSVQFVYRDDMVEDSDDELMADVSPIKFNIAQSRRETLFGAAGESDMADINEMPEEKLGFTPLAERLSKWDSISPSKRRSSRVQSRGIFSPLKPSRFVEQDTQDGVKDNELENVPQPLLAVRLSIASDITVPTFFDDEMAVHHRESMDRATMTGELDNETTRENGDSTMGQLINGDNLDIALEIHEDAEYDDEAFGDENAAPSESTVPIDPRLFDESVSHNQNPVEKEDSAPLPMSVTPVRSRVFPRTIHTVSKVPLRPDGDGSVLKVPRKRSRSLSSSPRKNSTLQLVNSKIPPKLSPRKGRTILKPSGDDIAESETESKQPDETPVEYSSSTWPRPAGAGGKKSPNKSKSKNDKVLQGAVVFADVHTAEGADASGIFVELLTQMGARCVKSWSWNPRASLSPVDGVDPKEGKVGITHVVFKDGGVRTLEKVREANGLVKCVGVGWVLDCERKSKWLDEINYGVDVSLVPRGGQKRRKSMEPRALSNMNGSIIKLDSSTSSNSGRRSGTDRETFQELMRLSPTPPSSRRESMEWEREPPASEPQQQHQQRFAIQSTPTNPSRARGFSPGSIVESPTTPDFNYAFDFDGASAPSPITPYYPSQGTKLAQQTCPPKQLRQGLFDNGRGDSQMSDGLRIRLEAARRRSLVWKPKVGSPLGRPGMKF</sequence>